<name>B2WEV5_PYRTR</name>
<dbReference type="KEGG" id="ptrr:6346965"/>
<dbReference type="Gene3D" id="3.40.50.1820">
    <property type="entry name" value="alpha/beta hydrolase"/>
    <property type="match status" value="1"/>
</dbReference>
<evidence type="ECO:0000313" key="2">
    <source>
        <dbReference type="EMBL" id="EDU51597.1"/>
    </source>
</evidence>
<feature type="compositionally biased region" description="Polar residues" evidence="1">
    <location>
        <begin position="42"/>
        <end position="61"/>
    </location>
</feature>
<feature type="region of interest" description="Disordered" evidence="1">
    <location>
        <begin position="1"/>
        <end position="85"/>
    </location>
</feature>
<dbReference type="RefSeq" id="XP_001939010.2">
    <property type="nucleotide sequence ID" value="XM_001938975.2"/>
</dbReference>
<sequence>MSTPKTSSEKCPYATPPAPATRKGTRQASSYRPSCAGRHETQVSGFSQPGNESSGASASDNSNRDHQSYSISTTAPAGLTGSGSSDARYNSSFLVSKSVHMDTPAVVFVAYKLPLGFPFGFLAGAAVERAGLTNNGLRD</sequence>
<dbReference type="GeneID" id="6346965"/>
<evidence type="ECO:0000313" key="3">
    <source>
        <dbReference type="Proteomes" id="UP000001471"/>
    </source>
</evidence>
<dbReference type="Proteomes" id="UP000001471">
    <property type="component" value="Unassembled WGS sequence"/>
</dbReference>
<evidence type="ECO:0000256" key="1">
    <source>
        <dbReference type="SAM" id="MobiDB-lite"/>
    </source>
</evidence>
<dbReference type="EMBL" id="DS231623">
    <property type="protein sequence ID" value="EDU51597.1"/>
    <property type="molecule type" value="Genomic_DNA"/>
</dbReference>
<organism evidence="2 3">
    <name type="scientific">Pyrenophora tritici-repentis (strain Pt-1C-BFP)</name>
    <name type="common">Wheat tan spot fungus</name>
    <name type="synonym">Drechslera tritici-repentis</name>
    <dbReference type="NCBI Taxonomy" id="426418"/>
    <lineage>
        <taxon>Eukaryota</taxon>
        <taxon>Fungi</taxon>
        <taxon>Dikarya</taxon>
        <taxon>Ascomycota</taxon>
        <taxon>Pezizomycotina</taxon>
        <taxon>Dothideomycetes</taxon>
        <taxon>Pleosporomycetidae</taxon>
        <taxon>Pleosporales</taxon>
        <taxon>Pleosporineae</taxon>
        <taxon>Pleosporaceae</taxon>
        <taxon>Pyrenophora</taxon>
    </lineage>
</organism>
<protein>
    <submittedName>
        <fullName evidence="2">Uncharacterized protein</fullName>
    </submittedName>
</protein>
<dbReference type="InParanoid" id="B2WEV5"/>
<gene>
    <name evidence="2" type="ORF">PTRG_08678</name>
</gene>
<reference evidence="3" key="1">
    <citation type="journal article" date="2013" name="G3 (Bethesda)">
        <title>Comparative genomics of a plant-pathogenic fungus, Pyrenophora tritici-repentis, reveals transduplication and the impact of repeat elements on pathogenicity and population divergence.</title>
        <authorList>
            <person name="Manning V.A."/>
            <person name="Pandelova I."/>
            <person name="Dhillon B."/>
            <person name="Wilhelm L.J."/>
            <person name="Goodwin S.B."/>
            <person name="Berlin A.M."/>
            <person name="Figueroa M."/>
            <person name="Freitag M."/>
            <person name="Hane J.K."/>
            <person name="Henrissat B."/>
            <person name="Holman W.H."/>
            <person name="Kodira C.D."/>
            <person name="Martin J."/>
            <person name="Oliver R.P."/>
            <person name="Robbertse B."/>
            <person name="Schackwitz W."/>
            <person name="Schwartz D.C."/>
            <person name="Spatafora J.W."/>
            <person name="Turgeon B.G."/>
            <person name="Yandava C."/>
            <person name="Young S."/>
            <person name="Zhou S."/>
            <person name="Zeng Q."/>
            <person name="Grigoriev I.V."/>
            <person name="Ma L.-J."/>
            <person name="Ciuffetti L.M."/>
        </authorList>
    </citation>
    <scope>NUCLEOTIDE SEQUENCE [LARGE SCALE GENOMIC DNA]</scope>
    <source>
        <strain evidence="3">Pt-1C-BFP</strain>
    </source>
</reference>
<accession>B2WEV5</accession>
<dbReference type="HOGENOM" id="CLU_1846134_0_0_1"/>
<dbReference type="AlphaFoldDB" id="B2WEV5"/>
<proteinExistence type="predicted"/>
<dbReference type="InterPro" id="IPR029058">
    <property type="entry name" value="AB_hydrolase_fold"/>
</dbReference>